<organism evidence="1">
    <name type="scientific">bioreactor metagenome</name>
    <dbReference type="NCBI Taxonomy" id="1076179"/>
    <lineage>
        <taxon>unclassified sequences</taxon>
        <taxon>metagenomes</taxon>
        <taxon>ecological metagenomes</taxon>
    </lineage>
</organism>
<accession>A0A645D5F6</accession>
<comment type="caution">
    <text evidence="1">The sequence shown here is derived from an EMBL/GenBank/DDBJ whole genome shotgun (WGS) entry which is preliminary data.</text>
</comment>
<dbReference type="EMBL" id="VSSQ01033108">
    <property type="protein sequence ID" value="MPM84606.1"/>
    <property type="molecule type" value="Genomic_DNA"/>
</dbReference>
<reference evidence="1" key="1">
    <citation type="submission" date="2019-08" db="EMBL/GenBank/DDBJ databases">
        <authorList>
            <person name="Kucharzyk K."/>
            <person name="Murdoch R.W."/>
            <person name="Higgins S."/>
            <person name="Loffler F."/>
        </authorList>
    </citation>
    <scope>NUCLEOTIDE SEQUENCE</scope>
</reference>
<gene>
    <name evidence="1" type="ORF">SDC9_131679</name>
</gene>
<name>A0A645D5F6_9ZZZZ</name>
<protein>
    <submittedName>
        <fullName evidence="1">Uncharacterized protein</fullName>
    </submittedName>
</protein>
<evidence type="ECO:0000313" key="1">
    <source>
        <dbReference type="EMBL" id="MPM84606.1"/>
    </source>
</evidence>
<sequence>MPRTADHEQSAHIHHAGAQLDVGTTARHVGGHRDRAFLTGPGHDLGLVLMVFGVEHVVRNVNPFEHAAQNFGIFNRDGAQQHRLPLLVPSDHLIHDSVELLAAGLEY</sequence>
<proteinExistence type="predicted"/>
<dbReference type="AlphaFoldDB" id="A0A645D5F6"/>